<sequence>MMSLYGATKLAVRRLTQGAALDLGKFGITVNVYTPGAVDTEMCRDAALQQGDVNELIKMVRFHRSCGSPG</sequence>
<dbReference type="OrthoDB" id="3009253at2759"/>
<keyword evidence="2" id="KW-1185">Reference proteome</keyword>
<dbReference type="SUPFAM" id="SSF51735">
    <property type="entry name" value="NAD(P)-binding Rossmann-fold domains"/>
    <property type="match status" value="1"/>
</dbReference>
<comment type="caution">
    <text evidence="1">The sequence shown here is derived from an EMBL/GenBank/DDBJ whole genome shotgun (WGS) entry which is preliminary data.</text>
</comment>
<dbReference type="RefSeq" id="XP_043033382.1">
    <property type="nucleotide sequence ID" value="XM_043181770.1"/>
</dbReference>
<dbReference type="Gene3D" id="3.40.50.720">
    <property type="entry name" value="NAD(P)-binding Rossmann-like Domain"/>
    <property type="match status" value="1"/>
</dbReference>
<dbReference type="PRINTS" id="PR00081">
    <property type="entry name" value="GDHRDH"/>
</dbReference>
<dbReference type="InterPro" id="IPR036291">
    <property type="entry name" value="NAD(P)-bd_dom_sf"/>
</dbReference>
<gene>
    <name evidence="1" type="ORF">BT62DRAFT_650668</name>
</gene>
<accession>A0A9P8AMI7</accession>
<proteinExistence type="predicted"/>
<dbReference type="Proteomes" id="UP000812287">
    <property type="component" value="Unassembled WGS sequence"/>
</dbReference>
<name>A0A9P8AMI7_9AGAR</name>
<evidence type="ECO:0000313" key="2">
    <source>
        <dbReference type="Proteomes" id="UP000812287"/>
    </source>
</evidence>
<dbReference type="Pfam" id="PF00106">
    <property type="entry name" value="adh_short"/>
    <property type="match status" value="1"/>
</dbReference>
<dbReference type="GeneID" id="66104066"/>
<protein>
    <submittedName>
        <fullName evidence="1">Uncharacterized protein</fullName>
    </submittedName>
</protein>
<reference evidence="1" key="1">
    <citation type="submission" date="2020-11" db="EMBL/GenBank/DDBJ databases">
        <title>Adaptations for nitrogen fixation in a non-lichenized fungal sporocarp promotes dispersal by wood-feeding termites.</title>
        <authorList>
            <consortium name="DOE Joint Genome Institute"/>
            <person name="Koch R.A."/>
            <person name="Yoon G."/>
            <person name="Arayal U."/>
            <person name="Lail K."/>
            <person name="Amirebrahimi M."/>
            <person name="Labutti K."/>
            <person name="Lipzen A."/>
            <person name="Riley R."/>
            <person name="Barry K."/>
            <person name="Henrissat B."/>
            <person name="Grigoriev I.V."/>
            <person name="Herr J.R."/>
            <person name="Aime M.C."/>
        </authorList>
    </citation>
    <scope>NUCLEOTIDE SEQUENCE</scope>
    <source>
        <strain evidence="1">MCA 3950</strain>
    </source>
</reference>
<dbReference type="EMBL" id="MU250581">
    <property type="protein sequence ID" value="KAG7439882.1"/>
    <property type="molecule type" value="Genomic_DNA"/>
</dbReference>
<dbReference type="AlphaFoldDB" id="A0A9P8AMI7"/>
<organism evidence="1 2">
    <name type="scientific">Guyanagaster necrorhizus</name>
    <dbReference type="NCBI Taxonomy" id="856835"/>
    <lineage>
        <taxon>Eukaryota</taxon>
        <taxon>Fungi</taxon>
        <taxon>Dikarya</taxon>
        <taxon>Basidiomycota</taxon>
        <taxon>Agaricomycotina</taxon>
        <taxon>Agaricomycetes</taxon>
        <taxon>Agaricomycetidae</taxon>
        <taxon>Agaricales</taxon>
        <taxon>Marasmiineae</taxon>
        <taxon>Physalacriaceae</taxon>
        <taxon>Guyanagaster</taxon>
    </lineage>
</organism>
<evidence type="ECO:0000313" key="1">
    <source>
        <dbReference type="EMBL" id="KAG7439882.1"/>
    </source>
</evidence>
<dbReference type="InterPro" id="IPR002347">
    <property type="entry name" value="SDR_fam"/>
</dbReference>